<dbReference type="EMBL" id="CABDUW010000165">
    <property type="protein sequence ID" value="VTJ61119.1"/>
    <property type="molecule type" value="Genomic_DNA"/>
</dbReference>
<reference evidence="3 4" key="1">
    <citation type="submission" date="2019-04" db="EMBL/GenBank/DDBJ databases">
        <authorList>
            <person name="Alioto T."/>
            <person name="Alioto T."/>
        </authorList>
    </citation>
    <scope>NUCLEOTIDE SEQUENCE [LARGE SCALE GENOMIC DNA]</scope>
</reference>
<evidence type="ECO:0000313" key="3">
    <source>
        <dbReference type="EMBL" id="VTJ61119.1"/>
    </source>
</evidence>
<evidence type="ECO:0000313" key="4">
    <source>
        <dbReference type="Proteomes" id="UP000335636"/>
    </source>
</evidence>
<keyword evidence="4" id="KW-1185">Reference proteome</keyword>
<dbReference type="EMBL" id="WJEC01008633">
    <property type="protein sequence ID" value="KAF7461305.1"/>
    <property type="molecule type" value="Genomic_DNA"/>
</dbReference>
<dbReference type="AlphaFoldDB" id="A0A5E4AX59"/>
<evidence type="ECO:0000313" key="2">
    <source>
        <dbReference type="EMBL" id="KAF7461305.1"/>
    </source>
</evidence>
<evidence type="ECO:0000256" key="1">
    <source>
        <dbReference type="SAM" id="MobiDB-lite"/>
    </source>
</evidence>
<reference evidence="2" key="2">
    <citation type="submission" date="2020-08" db="EMBL/GenBank/DDBJ databases">
        <authorList>
            <person name="Shumante A."/>
            <person name="Zimin A.V."/>
            <person name="Puiu D."/>
            <person name="Salzberg S.L."/>
        </authorList>
    </citation>
    <scope>NUCLEOTIDE SEQUENCE</scope>
    <source>
        <strain evidence="2">WC2-LM</strain>
        <tissue evidence="2">Liver</tissue>
    </source>
</reference>
<name>A0A5E4AX59_MARMO</name>
<accession>A0A5E4AX59</accession>
<proteinExistence type="predicted"/>
<dbReference type="Proteomes" id="UP000335636">
    <property type="component" value="Unassembled WGS sequence"/>
</dbReference>
<organism evidence="3 4">
    <name type="scientific">Marmota monax</name>
    <name type="common">Woodchuck</name>
    <dbReference type="NCBI Taxonomy" id="9995"/>
    <lineage>
        <taxon>Eukaryota</taxon>
        <taxon>Metazoa</taxon>
        <taxon>Chordata</taxon>
        <taxon>Craniata</taxon>
        <taxon>Vertebrata</taxon>
        <taxon>Euteleostomi</taxon>
        <taxon>Mammalia</taxon>
        <taxon>Eutheria</taxon>
        <taxon>Euarchontoglires</taxon>
        <taxon>Glires</taxon>
        <taxon>Rodentia</taxon>
        <taxon>Sciuromorpha</taxon>
        <taxon>Sciuridae</taxon>
        <taxon>Xerinae</taxon>
        <taxon>Marmotini</taxon>
        <taxon>Marmota</taxon>
    </lineage>
</organism>
<feature type="region of interest" description="Disordered" evidence="1">
    <location>
        <begin position="1"/>
        <end position="59"/>
    </location>
</feature>
<feature type="compositionally biased region" description="Basic and acidic residues" evidence="1">
    <location>
        <begin position="32"/>
        <end position="48"/>
    </location>
</feature>
<gene>
    <name evidence="2" type="ORF">GHT09_015172</name>
    <name evidence="3" type="ORF">MONAX_5E033676</name>
</gene>
<sequence>MMAPGSPILPVPLPRASFVPRPAQAQDEEVPDAGRRCRRKEEGGRKEGSAAGTQPAQGWWTEVTEDPSMDILQTVVDCPECHRILQSCDLGQWFSDSENHVLVLSAQPQASASFGSCPILGSCPHSEVDSSSLATYGHHCGLEGHLKIEVATHCSRRTCPSLDCVLAMVMVMGVLSSVSPFWLLLGAQSGPGVPPSAWVEAGWALGGLGVWVCEGFYPGEWDASLQLVVGSETLHSPSPPSVWPPCPGGATREAPGLGLCGKPLVLLVLGSGTAALGEPERRPVGLPPLFPGIELVAGEDLDAKDDGRGLGQALGTWVLESCGPGVPVLVRHRISEYGGGSTQDLGLLGGSRCSGLAAGFGLVQGSLLPTFTTELLAGLLP</sequence>
<dbReference type="Proteomes" id="UP000662637">
    <property type="component" value="Unassembled WGS sequence"/>
</dbReference>
<protein>
    <submittedName>
        <fullName evidence="3">Uncharacterized protein</fullName>
    </submittedName>
</protein>